<dbReference type="Proteomes" id="UP000789570">
    <property type="component" value="Unassembled WGS sequence"/>
</dbReference>
<comment type="caution">
    <text evidence="1">The sequence shown here is derived from an EMBL/GenBank/DDBJ whole genome shotgun (WGS) entry which is preliminary data.</text>
</comment>
<reference evidence="1" key="1">
    <citation type="submission" date="2021-06" db="EMBL/GenBank/DDBJ databases">
        <authorList>
            <person name="Kallberg Y."/>
            <person name="Tangrot J."/>
            <person name="Rosling A."/>
        </authorList>
    </citation>
    <scope>NUCLEOTIDE SEQUENCE</scope>
    <source>
        <strain evidence="1">UK204</strain>
    </source>
</reference>
<proteinExistence type="predicted"/>
<organism evidence="1 2">
    <name type="scientific">Funneliformis caledonium</name>
    <dbReference type="NCBI Taxonomy" id="1117310"/>
    <lineage>
        <taxon>Eukaryota</taxon>
        <taxon>Fungi</taxon>
        <taxon>Fungi incertae sedis</taxon>
        <taxon>Mucoromycota</taxon>
        <taxon>Glomeromycotina</taxon>
        <taxon>Glomeromycetes</taxon>
        <taxon>Glomerales</taxon>
        <taxon>Glomeraceae</taxon>
        <taxon>Funneliformis</taxon>
    </lineage>
</organism>
<sequence>SQNFVVDTPDGSLDLEVALRFERMNAAEKSTSRTKGRLTRWTNACRKIHSVPLKLAADYLILIFIEKKKILFF</sequence>
<accession>A0A9N9HR52</accession>
<dbReference type="EMBL" id="CAJVPQ010007902">
    <property type="protein sequence ID" value="CAG8701627.1"/>
    <property type="molecule type" value="Genomic_DNA"/>
</dbReference>
<protein>
    <submittedName>
        <fullName evidence="1">7709_t:CDS:1</fullName>
    </submittedName>
</protein>
<keyword evidence="2" id="KW-1185">Reference proteome</keyword>
<evidence type="ECO:0000313" key="2">
    <source>
        <dbReference type="Proteomes" id="UP000789570"/>
    </source>
</evidence>
<dbReference type="AlphaFoldDB" id="A0A9N9HR52"/>
<feature type="non-terminal residue" evidence="1">
    <location>
        <position position="1"/>
    </location>
</feature>
<name>A0A9N9HR52_9GLOM</name>
<gene>
    <name evidence="1" type="ORF">FCALED_LOCUS13505</name>
</gene>
<evidence type="ECO:0000313" key="1">
    <source>
        <dbReference type="EMBL" id="CAG8701627.1"/>
    </source>
</evidence>